<evidence type="ECO:0000313" key="2">
    <source>
        <dbReference type="EMBL" id="KPD20228.1"/>
    </source>
</evidence>
<feature type="domain" description="Transposase DDE" evidence="1">
    <location>
        <begin position="1"/>
        <end position="80"/>
    </location>
</feature>
<organism evidence="2 3">
    <name type="scientific">Idiomarina zobellii</name>
    <dbReference type="NCBI Taxonomy" id="86103"/>
    <lineage>
        <taxon>Bacteria</taxon>
        <taxon>Pseudomonadati</taxon>
        <taxon>Pseudomonadota</taxon>
        <taxon>Gammaproteobacteria</taxon>
        <taxon>Alteromonadales</taxon>
        <taxon>Idiomarinaceae</taxon>
        <taxon>Idiomarina</taxon>
    </lineage>
</organism>
<feature type="non-terminal residue" evidence="2">
    <location>
        <position position="80"/>
    </location>
</feature>
<dbReference type="Pfam" id="PF13737">
    <property type="entry name" value="DDE_Tnp_1_5"/>
    <property type="match status" value="1"/>
</dbReference>
<dbReference type="Proteomes" id="UP000053030">
    <property type="component" value="Unassembled WGS sequence"/>
</dbReference>
<proteinExistence type="predicted"/>
<dbReference type="EMBL" id="LHSG01000086">
    <property type="protein sequence ID" value="KPD20228.1"/>
    <property type="molecule type" value="Genomic_DNA"/>
</dbReference>
<dbReference type="InterPro" id="IPR025668">
    <property type="entry name" value="Tnp_DDE_dom"/>
</dbReference>
<sequence length="80" mass="9275">MTFWLDEKAIAQWWHDTPNGKRGRDLTYSDQAIVTFMMLQAVYKLSLRSTEGFLNSLFNLMNVPLKSPDYSSVSKRARTV</sequence>
<evidence type="ECO:0000259" key="1">
    <source>
        <dbReference type="Pfam" id="PF13737"/>
    </source>
</evidence>
<dbReference type="AlphaFoldDB" id="A0A837NF61"/>
<gene>
    <name evidence="2" type="ORF">AFK76_12850</name>
</gene>
<evidence type="ECO:0000313" key="3">
    <source>
        <dbReference type="Proteomes" id="UP000053030"/>
    </source>
</evidence>
<reference evidence="2 3" key="1">
    <citation type="submission" date="2015-08" db="EMBL/GenBank/DDBJ databases">
        <title>Genome sequencing and assembly of the deep-sea bacterium Idiomarina zobellii.</title>
        <authorList>
            <person name="Mithoefer S.D."/>
            <person name="Rheaume B.A."/>
            <person name="MacLea K.S."/>
        </authorList>
    </citation>
    <scope>NUCLEOTIDE SEQUENCE [LARGE SCALE GENOMIC DNA]</scope>
    <source>
        <strain evidence="2 3">KMM 231</strain>
    </source>
</reference>
<accession>A0A837NF61</accession>
<comment type="caution">
    <text evidence="2">The sequence shown here is derived from an EMBL/GenBank/DDBJ whole genome shotgun (WGS) entry which is preliminary data.</text>
</comment>
<keyword evidence="3" id="KW-1185">Reference proteome</keyword>
<protein>
    <submittedName>
        <fullName evidence="2">Transposase</fullName>
    </submittedName>
</protein>
<name>A0A837NF61_9GAMM</name>